<gene>
    <name evidence="8" type="ORF">B381_02616</name>
</gene>
<dbReference type="PANTHER" id="PTHR46566:SF2">
    <property type="entry name" value="ATP-DEPENDENT 6-PHOSPHOFRUCTOKINASE ISOZYME 2"/>
    <property type="match status" value="1"/>
</dbReference>
<evidence type="ECO:0000313" key="8">
    <source>
        <dbReference type="EMBL" id="EME01716.1"/>
    </source>
</evidence>
<keyword evidence="5" id="KW-0067">ATP-binding</keyword>
<dbReference type="SUPFAM" id="SSF53613">
    <property type="entry name" value="Ribokinase-like"/>
    <property type="match status" value="1"/>
</dbReference>
<evidence type="ECO:0000256" key="4">
    <source>
        <dbReference type="ARBA" id="ARBA00022777"/>
    </source>
</evidence>
<dbReference type="GO" id="GO:0005524">
    <property type="term" value="F:ATP binding"/>
    <property type="evidence" value="ECO:0007669"/>
    <property type="project" value="UniProtKB-KW"/>
</dbReference>
<proteinExistence type="inferred from homology"/>
<evidence type="ECO:0000259" key="7">
    <source>
        <dbReference type="Pfam" id="PF00294"/>
    </source>
</evidence>
<evidence type="ECO:0000256" key="3">
    <source>
        <dbReference type="ARBA" id="ARBA00022741"/>
    </source>
</evidence>
<dbReference type="RefSeq" id="WP_003298316.1">
    <property type="nucleotide sequence ID" value="NZ_AOBS01000015.1"/>
</dbReference>
<dbReference type="Pfam" id="PF00294">
    <property type="entry name" value="PfkB"/>
    <property type="match status" value="1"/>
</dbReference>
<dbReference type="EMBL" id="AOBS01000015">
    <property type="protein sequence ID" value="EME01716.1"/>
    <property type="molecule type" value="Genomic_DNA"/>
</dbReference>
<keyword evidence="3" id="KW-0547">Nucleotide-binding</keyword>
<dbReference type="PATRIC" id="fig|1212548.4.peg.505"/>
<evidence type="ECO:0000256" key="5">
    <source>
        <dbReference type="ARBA" id="ARBA00022840"/>
    </source>
</evidence>
<dbReference type="AlphaFoldDB" id="M2TWF7"/>
<dbReference type="GO" id="GO:0003872">
    <property type="term" value="F:6-phosphofructokinase activity"/>
    <property type="evidence" value="ECO:0007669"/>
    <property type="project" value="TreeGrafter"/>
</dbReference>
<evidence type="ECO:0000256" key="1">
    <source>
        <dbReference type="ARBA" id="ARBA00010688"/>
    </source>
</evidence>
<evidence type="ECO:0000256" key="2">
    <source>
        <dbReference type="ARBA" id="ARBA00022679"/>
    </source>
</evidence>
<dbReference type="InterPro" id="IPR029056">
    <property type="entry name" value="Ribokinase-like"/>
</dbReference>
<keyword evidence="4 8" id="KW-0418">Kinase</keyword>
<dbReference type="eggNOG" id="COG1105">
    <property type="taxonomic scope" value="Bacteria"/>
</dbReference>
<dbReference type="PANTHER" id="PTHR46566">
    <property type="entry name" value="1-PHOSPHOFRUCTOKINASE-RELATED"/>
    <property type="match status" value="1"/>
</dbReference>
<evidence type="ECO:0000256" key="6">
    <source>
        <dbReference type="PIRNR" id="PIRNR000535"/>
    </source>
</evidence>
<dbReference type="PIRSF" id="PIRSF000535">
    <property type="entry name" value="1PFK/6PFK/LacC"/>
    <property type="match status" value="1"/>
</dbReference>
<feature type="domain" description="Carbohydrate kinase PfkB" evidence="7">
    <location>
        <begin position="13"/>
        <end position="296"/>
    </location>
</feature>
<name>M2TWF7_STUST</name>
<sequence>MPLIATLTLNPAMDLSVATARVVNTDKLRCSLPRHDPGGGGINVARVVKTLGGKALAIYPAGGPFGELLQRSLDELGLVHRPVPIAGDTRESFTVDELETGLQYRFVLPGPVLTPEELQRSLDTLVALRPAPQYLVLSGSFPPGVGVGFFDELRGLARRIGARLVVDLSGEPLAYAARQGGAYLMKPSLNELASIMGHPVTDEARQEEALRSLIARGSAEIVVLSLGAEGALVACGDYLERLPSLQVPVVSAVGAGDSMLGAIVLALAGGRELGDAVRCGVAAGAATVMRPGTELCHREDVQRLIAELGRTGPWGVA</sequence>
<dbReference type="NCBIfam" id="TIGR03168">
    <property type="entry name" value="1-PFK"/>
    <property type="match status" value="1"/>
</dbReference>
<reference evidence="8 9" key="1">
    <citation type="journal article" date="2013" name="Genome Announc.">
        <title>Draft Genome of Pseudomonas stutzeri Strain NF13, a Nitrogen Fixer Isolated from the Galapagos Rift Hydrothermal Vent.</title>
        <authorList>
            <person name="Pena A."/>
            <person name="Busquets A."/>
            <person name="Gomila M."/>
            <person name="Mayol J."/>
            <person name="Bosch R."/>
            <person name="Nogales B."/>
            <person name="Garcia-Valdes E."/>
            <person name="Bennasar A."/>
            <person name="Lalucat J."/>
        </authorList>
    </citation>
    <scope>NUCLEOTIDE SEQUENCE [LARGE SCALE GENOMIC DNA]</scope>
    <source>
        <strain evidence="8 9">NF13</strain>
    </source>
</reference>
<dbReference type="PROSITE" id="PS00583">
    <property type="entry name" value="PFKB_KINASES_1"/>
    <property type="match status" value="1"/>
</dbReference>
<organism evidence="8 9">
    <name type="scientific">Stutzerimonas stutzeri NF13</name>
    <dbReference type="NCBI Taxonomy" id="1212548"/>
    <lineage>
        <taxon>Bacteria</taxon>
        <taxon>Pseudomonadati</taxon>
        <taxon>Pseudomonadota</taxon>
        <taxon>Gammaproteobacteria</taxon>
        <taxon>Pseudomonadales</taxon>
        <taxon>Pseudomonadaceae</taxon>
        <taxon>Stutzerimonas</taxon>
    </lineage>
</organism>
<dbReference type="InterPro" id="IPR011611">
    <property type="entry name" value="PfkB_dom"/>
</dbReference>
<keyword evidence="2 6" id="KW-0808">Transferase</keyword>
<dbReference type="Gene3D" id="3.40.1190.20">
    <property type="match status" value="1"/>
</dbReference>
<dbReference type="OrthoDB" id="9801219at2"/>
<comment type="similarity">
    <text evidence="1 6">Belongs to the carbohydrate kinase PfkB family.</text>
</comment>
<protein>
    <recommendedName>
        <fullName evidence="6">Phosphofructokinase</fullName>
    </recommendedName>
</protein>
<dbReference type="CDD" id="cd01164">
    <property type="entry name" value="FruK_PfkB_like"/>
    <property type="match status" value="1"/>
</dbReference>
<dbReference type="Proteomes" id="UP000011700">
    <property type="component" value="Unassembled WGS sequence"/>
</dbReference>
<dbReference type="GO" id="GO:0005829">
    <property type="term" value="C:cytosol"/>
    <property type="evidence" value="ECO:0007669"/>
    <property type="project" value="TreeGrafter"/>
</dbReference>
<evidence type="ECO:0000313" key="9">
    <source>
        <dbReference type="Proteomes" id="UP000011700"/>
    </source>
</evidence>
<dbReference type="InterPro" id="IPR017583">
    <property type="entry name" value="Tagatose/fructose_Pkinase"/>
</dbReference>
<accession>M2TWF7</accession>
<dbReference type="InterPro" id="IPR002173">
    <property type="entry name" value="Carboh/pur_kinase_PfkB_CS"/>
</dbReference>
<comment type="caution">
    <text evidence="8">The sequence shown here is derived from an EMBL/GenBank/DDBJ whole genome shotgun (WGS) entry which is preliminary data.</text>
</comment>